<reference evidence="2" key="1">
    <citation type="submission" date="2023-10" db="EMBL/GenBank/DDBJ databases">
        <authorList>
            <person name="Chen Y."/>
            <person name="Shah S."/>
            <person name="Dougan E. K."/>
            <person name="Thang M."/>
            <person name="Chan C."/>
        </authorList>
    </citation>
    <scope>NUCLEOTIDE SEQUENCE [LARGE SCALE GENOMIC DNA]</scope>
</reference>
<accession>A0ABN9SUD2</accession>
<evidence type="ECO:0000313" key="2">
    <source>
        <dbReference type="EMBL" id="CAK0836097.1"/>
    </source>
</evidence>
<dbReference type="EMBL" id="CAUYUJ010013370">
    <property type="protein sequence ID" value="CAK0836097.1"/>
    <property type="molecule type" value="Genomic_DNA"/>
</dbReference>
<gene>
    <name evidence="2" type="ORF">PCOR1329_LOCUS32710</name>
</gene>
<comment type="caution">
    <text evidence="2">The sequence shown here is derived from an EMBL/GenBank/DDBJ whole genome shotgun (WGS) entry which is preliminary data.</text>
</comment>
<evidence type="ECO:0000313" key="3">
    <source>
        <dbReference type="Proteomes" id="UP001189429"/>
    </source>
</evidence>
<organism evidence="2 3">
    <name type="scientific">Prorocentrum cordatum</name>
    <dbReference type="NCBI Taxonomy" id="2364126"/>
    <lineage>
        <taxon>Eukaryota</taxon>
        <taxon>Sar</taxon>
        <taxon>Alveolata</taxon>
        <taxon>Dinophyceae</taxon>
        <taxon>Prorocentrales</taxon>
        <taxon>Prorocentraceae</taxon>
        <taxon>Prorocentrum</taxon>
    </lineage>
</organism>
<name>A0ABN9SUD2_9DINO</name>
<proteinExistence type="predicted"/>
<dbReference type="Proteomes" id="UP001189429">
    <property type="component" value="Unassembled WGS sequence"/>
</dbReference>
<evidence type="ECO:0000256" key="1">
    <source>
        <dbReference type="SAM" id="MobiDB-lite"/>
    </source>
</evidence>
<feature type="region of interest" description="Disordered" evidence="1">
    <location>
        <begin position="1"/>
        <end position="88"/>
    </location>
</feature>
<keyword evidence="3" id="KW-1185">Reference proteome</keyword>
<protein>
    <submittedName>
        <fullName evidence="2">Uncharacterized protein</fullName>
    </submittedName>
</protein>
<sequence length="158" mass="16534">MVATSRLAHGRASLAPPNPPTQQPSRDAPCTEPESRSASRMRTAALVGWWGPAVPEDTDEGLAAPRRGVRPAAEPPQGAAQHDSPRAPRVHAVPMAVAPPPSAEEFAAMMEADIHDLFDLPAMPALAPPLLQSQWPSRGLWADIQSMSASGSVASAGQ</sequence>